<evidence type="ECO:0000313" key="3">
    <source>
        <dbReference type="Proteomes" id="UP000199687"/>
    </source>
</evidence>
<keyword evidence="3" id="KW-1185">Reference proteome</keyword>
<feature type="region of interest" description="Disordered" evidence="1">
    <location>
        <begin position="138"/>
        <end position="197"/>
    </location>
</feature>
<organism evidence="2 3">
    <name type="scientific">Gracilibacillus ureilyticus</name>
    <dbReference type="NCBI Taxonomy" id="531814"/>
    <lineage>
        <taxon>Bacteria</taxon>
        <taxon>Bacillati</taxon>
        <taxon>Bacillota</taxon>
        <taxon>Bacilli</taxon>
        <taxon>Bacillales</taxon>
        <taxon>Bacillaceae</taxon>
        <taxon>Gracilibacillus</taxon>
    </lineage>
</organism>
<dbReference type="AlphaFoldDB" id="A0A1H9RU60"/>
<feature type="compositionally biased region" description="Polar residues" evidence="1">
    <location>
        <begin position="159"/>
        <end position="197"/>
    </location>
</feature>
<evidence type="ECO:0000256" key="1">
    <source>
        <dbReference type="SAM" id="MobiDB-lite"/>
    </source>
</evidence>
<dbReference type="RefSeq" id="WP_089740836.1">
    <property type="nucleotide sequence ID" value="NZ_FOGL01000009.1"/>
</dbReference>
<sequence length="403" mass="46163">MYQYRLYNEEEISQLKRDLARYKESGSKLTTSKQQDNLSVISSLQQELVKLKGEMKMMEESYESKMKRKEQEEQQWTTHIRSLNDSINQLKKDVSLIKGEVRAARMRELVSKVDKVMIKAEHDLARVKQEIGSQKNEISQLKNTVSAGRQRRSHGSEYRQLQNMLGGSVQTSRTNKQQQDTVQHANRSTRTSNNKQQSIFIQHGTKTYYSARLDGSKNIISRPRKKKQAASENVEESKAQSLHLNQESPTDVASLNVGKKQISEDEKEKEHISTVENKVEQQTVIQDEGMKKQDKAAIPEDDHTQEYDQGHEEYTPAPITEEKKTPVDHTSNEIKSTDVTKIPSHHTHEETKAPSDSMPEESKQETPSVPGPATFEKDVKNDEPTSALGKTWLFARSLWKKSK</sequence>
<reference evidence="2 3" key="1">
    <citation type="submission" date="2016-10" db="EMBL/GenBank/DDBJ databases">
        <authorList>
            <person name="de Groot N.N."/>
        </authorList>
    </citation>
    <scope>NUCLEOTIDE SEQUENCE [LARGE SCALE GENOMIC DNA]</scope>
    <source>
        <strain evidence="2 3">CGMCC 1.7727</strain>
    </source>
</reference>
<proteinExistence type="predicted"/>
<gene>
    <name evidence="2" type="ORF">SAMN04487944_109170</name>
</gene>
<dbReference type="Proteomes" id="UP000199687">
    <property type="component" value="Unassembled WGS sequence"/>
</dbReference>
<protein>
    <submittedName>
        <fullName evidence="2">Uncharacterized protein</fullName>
    </submittedName>
</protein>
<feature type="compositionally biased region" description="Polar residues" evidence="1">
    <location>
        <begin position="138"/>
        <end position="147"/>
    </location>
</feature>
<feature type="region of interest" description="Disordered" evidence="1">
    <location>
        <begin position="222"/>
        <end position="390"/>
    </location>
</feature>
<feature type="compositionally biased region" description="Polar residues" evidence="1">
    <location>
        <begin position="239"/>
        <end position="253"/>
    </location>
</feature>
<feature type="compositionally biased region" description="Basic and acidic residues" evidence="1">
    <location>
        <begin position="261"/>
        <end position="279"/>
    </location>
</feature>
<name>A0A1H9RU60_9BACI</name>
<evidence type="ECO:0000313" key="2">
    <source>
        <dbReference type="EMBL" id="SER76400.1"/>
    </source>
</evidence>
<dbReference type="OrthoDB" id="2969927at2"/>
<accession>A0A1H9RU60</accession>
<feature type="compositionally biased region" description="Basic and acidic residues" evidence="1">
    <location>
        <begin position="288"/>
        <end position="338"/>
    </location>
</feature>
<dbReference type="EMBL" id="FOGL01000009">
    <property type="protein sequence ID" value="SER76400.1"/>
    <property type="molecule type" value="Genomic_DNA"/>
</dbReference>